<gene>
    <name evidence="3" type="ORF">WHR41_06590</name>
</gene>
<feature type="compositionally biased region" description="Basic and acidic residues" evidence="1">
    <location>
        <begin position="496"/>
        <end position="511"/>
    </location>
</feature>
<dbReference type="SUPFAM" id="SSF54236">
    <property type="entry name" value="Ubiquitin-like"/>
    <property type="match status" value="2"/>
</dbReference>
<feature type="region of interest" description="Disordered" evidence="1">
    <location>
        <begin position="480"/>
        <end position="511"/>
    </location>
</feature>
<evidence type="ECO:0000313" key="3">
    <source>
        <dbReference type="EMBL" id="KAL1584788.1"/>
    </source>
</evidence>
<dbReference type="RefSeq" id="XP_069227894.1">
    <property type="nucleotide sequence ID" value="XM_069375195.1"/>
</dbReference>
<organism evidence="3 4">
    <name type="scientific">Cladosporium halotolerans</name>
    <dbReference type="NCBI Taxonomy" id="1052096"/>
    <lineage>
        <taxon>Eukaryota</taxon>
        <taxon>Fungi</taxon>
        <taxon>Dikarya</taxon>
        <taxon>Ascomycota</taxon>
        <taxon>Pezizomycotina</taxon>
        <taxon>Dothideomycetes</taxon>
        <taxon>Dothideomycetidae</taxon>
        <taxon>Cladosporiales</taxon>
        <taxon>Cladosporiaceae</taxon>
        <taxon>Cladosporium</taxon>
    </lineage>
</organism>
<feature type="compositionally biased region" description="Low complexity" evidence="1">
    <location>
        <begin position="222"/>
        <end position="243"/>
    </location>
</feature>
<proteinExistence type="predicted"/>
<dbReference type="Pfam" id="PF11470">
    <property type="entry name" value="TUG-UBL1"/>
    <property type="match status" value="1"/>
</dbReference>
<accession>A0AB34KJ32</accession>
<dbReference type="CDD" id="cd16105">
    <property type="entry name" value="Ubl_ASPSCR1_like"/>
    <property type="match status" value="1"/>
</dbReference>
<dbReference type="Proteomes" id="UP000803884">
    <property type="component" value="Unassembled WGS sequence"/>
</dbReference>
<reference evidence="3 4" key="1">
    <citation type="journal article" date="2020" name="Microbiol. Resour. Announc.">
        <title>Draft Genome Sequence of a Cladosporium Species Isolated from the Mesophotic Ascidian Didemnum maculosum.</title>
        <authorList>
            <person name="Gioti A."/>
            <person name="Siaperas R."/>
            <person name="Nikolaivits E."/>
            <person name="Le Goff G."/>
            <person name="Ouazzani J."/>
            <person name="Kotoulas G."/>
            <person name="Topakas E."/>
        </authorList>
    </citation>
    <scope>NUCLEOTIDE SEQUENCE [LARGE SCALE GENOMIC DNA]</scope>
    <source>
        <strain evidence="3 4">TM138-S3</strain>
    </source>
</reference>
<feature type="domain" description="TUG ubiquitin-like" evidence="2">
    <location>
        <begin position="11"/>
        <end position="72"/>
    </location>
</feature>
<dbReference type="Gene3D" id="3.10.20.90">
    <property type="entry name" value="Phosphatidylinositol 3-kinase Catalytic Subunit, Chain A, domain 1"/>
    <property type="match status" value="1"/>
</dbReference>
<evidence type="ECO:0000259" key="2">
    <source>
        <dbReference type="Pfam" id="PF11470"/>
    </source>
</evidence>
<sequence>MSASVFVIDAALKRTVVKVTPGKVLSEVLEEACRAKKLNPDEYTLKTQNNKPVDLSQPFRLSGLTAGAKLQLTQASRSTGVVSVALQLPESEGGGRFTDKFPSNTSLWQVLRKFEEGVAGQAQRKLNLTQRGVPSDSSGAGRLLYEQPSLNLMSRSVESFTDLQKTLAQLGMNGGSILMRLSFKNSGQPLEEAMTDISGYFKSVETGSAGGGASETKEAHGAHAAGDGSSSSALNAAADNAGAPLEGEAGPEPNDEDVEMTPAPPVAPVVEDDVIASSSETNTQPLAAPPTPQQNMYNGVSVYRAPSNSTPAAALEEDDPSTFEPSIAHAKAHQAALERSGRNTRLLSDKELEEQEAQRQAALATVQTVTVRVRYPDQSMIETTMHASENSADLYQKVRDTLTHATEPFELRFIGNKGNQSLPDDVGKRLVRDFGFRGKVLVTFAWLPEASLQARQAPALKDEYRSHAQDLNVDLSAFRAKTEDGGSSSTAAQKPEAAKKEGSGKGRGGDVEAKMKKFLGFGRK</sequence>
<dbReference type="InterPro" id="IPR021569">
    <property type="entry name" value="TUG-UBL1"/>
</dbReference>
<dbReference type="GO" id="GO:0012506">
    <property type="term" value="C:vesicle membrane"/>
    <property type="evidence" value="ECO:0007669"/>
    <property type="project" value="TreeGrafter"/>
</dbReference>
<dbReference type="PANTHER" id="PTHR46467:SF1">
    <property type="entry name" value="TETHER CONTAINING UBX DOMAIN FOR GLUT4"/>
    <property type="match status" value="1"/>
</dbReference>
<name>A0AB34KJ32_9PEZI</name>
<dbReference type="PANTHER" id="PTHR46467">
    <property type="entry name" value="TETHER CONTAINING UBX DOMAIN FOR GLUT4"/>
    <property type="match status" value="1"/>
</dbReference>
<dbReference type="GO" id="GO:0005634">
    <property type="term" value="C:nucleus"/>
    <property type="evidence" value="ECO:0007669"/>
    <property type="project" value="TreeGrafter"/>
</dbReference>
<comment type="caution">
    <text evidence="3">The sequence shown here is derived from an EMBL/GenBank/DDBJ whole genome shotgun (WGS) entry which is preliminary data.</text>
</comment>
<protein>
    <recommendedName>
        <fullName evidence="2">TUG ubiquitin-like domain-containing protein</fullName>
    </recommendedName>
</protein>
<dbReference type="InterPro" id="IPR059238">
    <property type="entry name" value="UBX1_UBXN9"/>
</dbReference>
<feature type="region of interest" description="Disordered" evidence="1">
    <location>
        <begin position="278"/>
        <end position="304"/>
    </location>
</feature>
<keyword evidence="4" id="KW-1185">Reference proteome</keyword>
<dbReference type="GO" id="GO:0005737">
    <property type="term" value="C:cytoplasm"/>
    <property type="evidence" value="ECO:0007669"/>
    <property type="project" value="TreeGrafter"/>
</dbReference>
<dbReference type="AlphaFoldDB" id="A0AB34KJ32"/>
<evidence type="ECO:0000313" key="4">
    <source>
        <dbReference type="Proteomes" id="UP000803884"/>
    </source>
</evidence>
<dbReference type="EMBL" id="JAAQHG020000023">
    <property type="protein sequence ID" value="KAL1584788.1"/>
    <property type="molecule type" value="Genomic_DNA"/>
</dbReference>
<dbReference type="CDD" id="cd17075">
    <property type="entry name" value="UBX1_UBXN9"/>
    <property type="match status" value="1"/>
</dbReference>
<dbReference type="InterPro" id="IPR029071">
    <property type="entry name" value="Ubiquitin-like_domsf"/>
</dbReference>
<dbReference type="GO" id="GO:0006886">
    <property type="term" value="P:intracellular protein transport"/>
    <property type="evidence" value="ECO:0007669"/>
    <property type="project" value="TreeGrafter"/>
</dbReference>
<evidence type="ECO:0000256" key="1">
    <source>
        <dbReference type="SAM" id="MobiDB-lite"/>
    </source>
</evidence>
<feature type="region of interest" description="Disordered" evidence="1">
    <location>
        <begin position="206"/>
        <end position="265"/>
    </location>
</feature>
<dbReference type="GeneID" id="96008033"/>